<protein>
    <submittedName>
        <fullName evidence="2">Uncharacterized protein</fullName>
    </submittedName>
</protein>
<dbReference type="Proteomes" id="UP000269721">
    <property type="component" value="Unassembled WGS sequence"/>
</dbReference>
<feature type="region of interest" description="Disordered" evidence="1">
    <location>
        <begin position="90"/>
        <end position="113"/>
    </location>
</feature>
<gene>
    <name evidence="2" type="ORF">BDK51DRAFT_38588</name>
</gene>
<sequence length="506" mass="55616">MGTVNSKGNAVHLRLLAVPMDTQHHSGVSARTGLARRTEAEECALTGFEESNISVEDTQAVYGAANSEKVPVEWLPRAKTELTPAPLHLPTLTPGSSSKPVSQVPAPSVAEPPLATPRRLLQPLRMPEILRRAMQTFRSLRGRLPPVVPSGLRGALGAPPRGEMQKAGTEPYYCSDSSDSCAGGRPTNNAPIDFDNLAASTHVSLLGGPPLGNYLRILDICMNGICERFDGEDVVERFTGFHCPRLRALGPSLDPLDYPWPRAFKWGPSLDPLEWLLPTFAILFFACPDLVALADPLDGIEDTFWMSDEGREADEGVACLQVLRLECGWGDSNCFHRALGPNLLQWRGPPSHKDHFNILDQCPNLTPVVDFSFEYDRKKPLFALPRGKRYPTVKAIFFRSHVVHYSPAERDSIVASLLQTFPGIAHFNTHGVDVTSALFPALTAHRPHARVCLHLRVLLIPFFRYAVTDALLDALSSACSRLVYIDFGIEPVFTEGNPLQDVAGRR</sequence>
<feature type="region of interest" description="Disordered" evidence="1">
    <location>
        <begin position="151"/>
        <end position="170"/>
    </location>
</feature>
<evidence type="ECO:0000313" key="2">
    <source>
        <dbReference type="EMBL" id="RKO88207.1"/>
    </source>
</evidence>
<reference evidence="3" key="1">
    <citation type="journal article" date="2018" name="Nat. Microbiol.">
        <title>Leveraging single-cell genomics to expand the fungal tree of life.</title>
        <authorList>
            <person name="Ahrendt S.R."/>
            <person name="Quandt C.A."/>
            <person name="Ciobanu D."/>
            <person name="Clum A."/>
            <person name="Salamov A."/>
            <person name="Andreopoulos B."/>
            <person name="Cheng J.F."/>
            <person name="Woyke T."/>
            <person name="Pelin A."/>
            <person name="Henrissat B."/>
            <person name="Reynolds N.K."/>
            <person name="Benny G.L."/>
            <person name="Smith M.E."/>
            <person name="James T.Y."/>
            <person name="Grigoriev I.V."/>
        </authorList>
    </citation>
    <scope>NUCLEOTIDE SEQUENCE [LARGE SCALE GENOMIC DNA]</scope>
</reference>
<evidence type="ECO:0000313" key="3">
    <source>
        <dbReference type="Proteomes" id="UP000269721"/>
    </source>
</evidence>
<dbReference type="AlphaFoldDB" id="A0A4V1IQY8"/>
<keyword evidence="3" id="KW-1185">Reference proteome</keyword>
<accession>A0A4V1IQY8</accession>
<name>A0A4V1IQY8_9FUNG</name>
<evidence type="ECO:0000256" key="1">
    <source>
        <dbReference type="SAM" id="MobiDB-lite"/>
    </source>
</evidence>
<dbReference type="EMBL" id="KZ996869">
    <property type="protein sequence ID" value="RKO88207.1"/>
    <property type="molecule type" value="Genomic_DNA"/>
</dbReference>
<organism evidence="2 3">
    <name type="scientific">Blyttiomyces helicus</name>
    <dbReference type="NCBI Taxonomy" id="388810"/>
    <lineage>
        <taxon>Eukaryota</taxon>
        <taxon>Fungi</taxon>
        <taxon>Fungi incertae sedis</taxon>
        <taxon>Chytridiomycota</taxon>
        <taxon>Chytridiomycota incertae sedis</taxon>
        <taxon>Chytridiomycetes</taxon>
        <taxon>Chytridiomycetes incertae sedis</taxon>
        <taxon>Blyttiomyces</taxon>
    </lineage>
</organism>
<proteinExistence type="predicted"/>